<keyword evidence="2" id="KW-1185">Reference proteome</keyword>
<accession>A0A1I5T2K7</accession>
<dbReference type="RefSeq" id="WP_207648949.1">
    <property type="nucleotide sequence ID" value="NZ_FOXR01000003.1"/>
</dbReference>
<dbReference type="Proteomes" id="UP000198577">
    <property type="component" value="Unassembled WGS sequence"/>
</dbReference>
<reference evidence="1 2" key="1">
    <citation type="submission" date="2016-10" db="EMBL/GenBank/DDBJ databases">
        <authorList>
            <person name="de Groot N.N."/>
        </authorList>
    </citation>
    <scope>NUCLEOTIDE SEQUENCE [LARGE SCALE GENOMIC DNA]</scope>
    <source>
        <strain evidence="1 2">DSM 20678</strain>
    </source>
</reference>
<sequence>MIKRHIRRMFSYFSKIYYLGEEVKRLKDGRIKPQVETSTIAVIVLFAFICGLKSFNRLER</sequence>
<evidence type="ECO:0008006" key="3">
    <source>
        <dbReference type="Google" id="ProtNLM"/>
    </source>
</evidence>
<organism evidence="1 2">
    <name type="scientific">Caldicoprobacter faecalis</name>
    <dbReference type="NCBI Taxonomy" id="937334"/>
    <lineage>
        <taxon>Bacteria</taxon>
        <taxon>Bacillati</taxon>
        <taxon>Bacillota</taxon>
        <taxon>Clostridia</taxon>
        <taxon>Caldicoprobacterales</taxon>
        <taxon>Caldicoprobacteraceae</taxon>
        <taxon>Caldicoprobacter</taxon>
    </lineage>
</organism>
<protein>
    <recommendedName>
        <fullName evidence="3">Transposase</fullName>
    </recommendedName>
</protein>
<dbReference type="STRING" id="937334.SAMN05444406_103146"/>
<name>A0A1I5T2K7_9FIRM</name>
<evidence type="ECO:0000313" key="2">
    <source>
        <dbReference type="Proteomes" id="UP000198577"/>
    </source>
</evidence>
<dbReference type="AlphaFoldDB" id="A0A1I5T2K7"/>
<proteinExistence type="predicted"/>
<gene>
    <name evidence="1" type="ORF">SAMN05444406_103146</name>
</gene>
<evidence type="ECO:0000313" key="1">
    <source>
        <dbReference type="EMBL" id="SFP77071.1"/>
    </source>
</evidence>
<dbReference type="EMBL" id="FOXR01000003">
    <property type="protein sequence ID" value="SFP77071.1"/>
    <property type="molecule type" value="Genomic_DNA"/>
</dbReference>